<reference evidence="5 6" key="1">
    <citation type="journal article" date="2014" name="BMC Genomics">
        <title>Genome sequencing of four Aureobasidium pullulans varieties: biotechnological potential, stress tolerance, and description of new species.</title>
        <authorList>
            <person name="Gostin Ar C."/>
            <person name="Ohm R.A."/>
            <person name="Kogej T."/>
            <person name="Sonjak S."/>
            <person name="Turk M."/>
            <person name="Zajc J."/>
            <person name="Zalar P."/>
            <person name="Grube M."/>
            <person name="Sun H."/>
            <person name="Han J."/>
            <person name="Sharma A."/>
            <person name="Chiniquy J."/>
            <person name="Ngan C.Y."/>
            <person name="Lipzen A."/>
            <person name="Barry K."/>
            <person name="Grigoriev I.V."/>
            <person name="Gunde-Cimerman N."/>
        </authorList>
    </citation>
    <scope>NUCLEOTIDE SEQUENCE [LARGE SCALE GENOMIC DNA]</scope>
    <source>
        <strain evidence="5 6">EXF-2481</strain>
    </source>
</reference>
<dbReference type="CDD" id="cd22965">
    <property type="entry name" value="DD_DPY30_SDC1"/>
    <property type="match status" value="1"/>
</dbReference>
<accession>A0A074YFS9</accession>
<dbReference type="Proteomes" id="UP000030641">
    <property type="component" value="Unassembled WGS sequence"/>
</dbReference>
<protein>
    <recommendedName>
        <fullName evidence="7">Dpy-30 domain-containing protein</fullName>
    </recommendedName>
</protein>
<dbReference type="InterPro" id="IPR007858">
    <property type="entry name" value="Dpy-30_motif"/>
</dbReference>
<feature type="compositionally biased region" description="Polar residues" evidence="4">
    <location>
        <begin position="1"/>
        <end position="12"/>
    </location>
</feature>
<evidence type="ECO:0000256" key="4">
    <source>
        <dbReference type="SAM" id="MobiDB-lite"/>
    </source>
</evidence>
<dbReference type="OMA" id="NTKVTGH"/>
<comment type="similarity">
    <text evidence="2">Belongs to the dpy-30 family.</text>
</comment>
<evidence type="ECO:0008006" key="7">
    <source>
        <dbReference type="Google" id="ProtNLM"/>
    </source>
</evidence>
<dbReference type="RefSeq" id="XP_013341433.1">
    <property type="nucleotide sequence ID" value="XM_013485979.1"/>
</dbReference>
<dbReference type="GO" id="GO:0005634">
    <property type="term" value="C:nucleus"/>
    <property type="evidence" value="ECO:0007669"/>
    <property type="project" value="UniProtKB-SubCell"/>
</dbReference>
<feature type="region of interest" description="Disordered" evidence="4">
    <location>
        <begin position="1"/>
        <end position="157"/>
    </location>
</feature>
<feature type="compositionally biased region" description="Polar residues" evidence="4">
    <location>
        <begin position="59"/>
        <end position="76"/>
    </location>
</feature>
<dbReference type="OrthoDB" id="417678at2759"/>
<dbReference type="GeneID" id="25372187"/>
<dbReference type="HOGENOM" id="CLU_115916_1_0_1"/>
<evidence type="ECO:0000313" key="5">
    <source>
        <dbReference type="EMBL" id="KEQ92947.1"/>
    </source>
</evidence>
<sequence length="203" mass="21077">MAESTNGVSAPSMNDVEMKEEMAEQSVHSIPSAPEQVAGTVQDDQTATAPVDEKEALPTDQSITARVQLQESTPTSMEGILNGGSVAPIGQVPPPPVAQAPSASPLPATASATIAPPTASLPASAPTPPPAPPTRPSSIPPAVSLPPEKPHAHGSPTRVYLNQAVTPHLLEGMKYLAAYEPEKPLKWLSEFLAKRSMETEGES</sequence>
<dbReference type="InParanoid" id="A0A074YFS9"/>
<comment type="subcellular location">
    <subcellularLocation>
        <location evidence="1">Nucleus</location>
    </subcellularLocation>
</comment>
<evidence type="ECO:0000256" key="1">
    <source>
        <dbReference type="ARBA" id="ARBA00004123"/>
    </source>
</evidence>
<name>A0A074YFS9_AURSE</name>
<keyword evidence="3" id="KW-0539">Nucleus</keyword>
<evidence type="ECO:0000256" key="3">
    <source>
        <dbReference type="ARBA" id="ARBA00023242"/>
    </source>
</evidence>
<proteinExistence type="inferred from homology"/>
<dbReference type="AlphaFoldDB" id="A0A074YFS9"/>
<dbReference type="Pfam" id="PF05186">
    <property type="entry name" value="Dpy-30"/>
    <property type="match status" value="1"/>
</dbReference>
<organism evidence="5 6">
    <name type="scientific">Aureobasidium subglaciale (strain EXF-2481)</name>
    <name type="common">Aureobasidium pullulans var. subglaciale</name>
    <dbReference type="NCBI Taxonomy" id="1043005"/>
    <lineage>
        <taxon>Eukaryota</taxon>
        <taxon>Fungi</taxon>
        <taxon>Dikarya</taxon>
        <taxon>Ascomycota</taxon>
        <taxon>Pezizomycotina</taxon>
        <taxon>Dothideomycetes</taxon>
        <taxon>Dothideomycetidae</taxon>
        <taxon>Dothideales</taxon>
        <taxon>Saccotheciaceae</taxon>
        <taxon>Aureobasidium</taxon>
    </lineage>
</organism>
<gene>
    <name evidence="5" type="ORF">AUEXF2481DRAFT_90973</name>
</gene>
<feature type="compositionally biased region" description="Pro residues" evidence="4">
    <location>
        <begin position="125"/>
        <end position="139"/>
    </location>
</feature>
<evidence type="ECO:0000256" key="2">
    <source>
        <dbReference type="ARBA" id="ARBA00010849"/>
    </source>
</evidence>
<feature type="compositionally biased region" description="Low complexity" evidence="4">
    <location>
        <begin position="99"/>
        <end position="124"/>
    </location>
</feature>
<keyword evidence="6" id="KW-1185">Reference proteome</keyword>
<dbReference type="Gene3D" id="1.20.890.10">
    <property type="entry name" value="cAMP-dependent protein kinase regulatory subunit, dimerization-anchoring domain"/>
    <property type="match status" value="1"/>
</dbReference>
<evidence type="ECO:0000313" key="6">
    <source>
        <dbReference type="Proteomes" id="UP000030641"/>
    </source>
</evidence>
<dbReference type="STRING" id="1043005.A0A074YFS9"/>
<dbReference type="InterPro" id="IPR049629">
    <property type="entry name" value="DPY30_SDC1_DD"/>
</dbReference>
<dbReference type="EMBL" id="KL584768">
    <property type="protein sequence ID" value="KEQ92947.1"/>
    <property type="molecule type" value="Genomic_DNA"/>
</dbReference>